<comment type="caution">
    <text evidence="2">The sequence shown here is derived from an EMBL/GenBank/DDBJ whole genome shotgun (WGS) entry which is preliminary data.</text>
</comment>
<evidence type="ECO:0000313" key="2">
    <source>
        <dbReference type="EMBL" id="KAK7260186.1"/>
    </source>
</evidence>
<gene>
    <name evidence="2" type="ORF">RIF29_26013</name>
</gene>
<dbReference type="AlphaFoldDB" id="A0AAN9I4L3"/>
<accession>A0AAN9I4L3</accession>
<reference evidence="2 3" key="1">
    <citation type="submission" date="2024-01" db="EMBL/GenBank/DDBJ databases">
        <title>The genomes of 5 underutilized Papilionoideae crops provide insights into root nodulation and disease resistanc.</title>
        <authorList>
            <person name="Yuan L."/>
        </authorList>
    </citation>
    <scope>NUCLEOTIDE SEQUENCE [LARGE SCALE GENOMIC DNA]</scope>
    <source>
        <strain evidence="2">ZHUSHIDOU_FW_LH</strain>
        <tissue evidence="2">Leaf</tissue>
    </source>
</reference>
<organism evidence="2 3">
    <name type="scientific">Crotalaria pallida</name>
    <name type="common">Smooth rattlebox</name>
    <name type="synonym">Crotalaria striata</name>
    <dbReference type="NCBI Taxonomy" id="3830"/>
    <lineage>
        <taxon>Eukaryota</taxon>
        <taxon>Viridiplantae</taxon>
        <taxon>Streptophyta</taxon>
        <taxon>Embryophyta</taxon>
        <taxon>Tracheophyta</taxon>
        <taxon>Spermatophyta</taxon>
        <taxon>Magnoliopsida</taxon>
        <taxon>eudicotyledons</taxon>
        <taxon>Gunneridae</taxon>
        <taxon>Pentapetalae</taxon>
        <taxon>rosids</taxon>
        <taxon>fabids</taxon>
        <taxon>Fabales</taxon>
        <taxon>Fabaceae</taxon>
        <taxon>Papilionoideae</taxon>
        <taxon>50 kb inversion clade</taxon>
        <taxon>genistoids sensu lato</taxon>
        <taxon>core genistoids</taxon>
        <taxon>Crotalarieae</taxon>
        <taxon>Crotalaria</taxon>
    </lineage>
</organism>
<dbReference type="InterPro" id="IPR026960">
    <property type="entry name" value="RVT-Znf"/>
</dbReference>
<dbReference type="Proteomes" id="UP001372338">
    <property type="component" value="Unassembled WGS sequence"/>
</dbReference>
<sequence length="345" mass="38765">MIRVCPHPQTELGEDIISWNGDGTGRFTTKSAYIMLANEKAWVPHLPWNRIWKWKGSEKYKTHFWKLNHNRMLTNGRKSDWGLGTPYCPFFPGVKESNLHAMRDYLKASQIWRKMLKPSDLSVFFSMDLNSWILEPVHEIIKAIGGGSGSFITSFSKKLLLFLLSNSHSSFSTLPLSLSLIHFRSPSFSCDNLSFSFSISFTYSTPPLSLSLIHLRSPSLSFSSYHLSFSSSFSLSFSNLKTLQLQPPNTFIWWCRGGRQRGKVSPFTENGGSMDWDVLGYAAREFAKQGVKAGELALISKEAELEEATDGIQALIVKGSSASVFNGILSDDIVLAVKRIDEERG</sequence>
<keyword evidence="3" id="KW-1185">Reference proteome</keyword>
<evidence type="ECO:0000313" key="3">
    <source>
        <dbReference type="Proteomes" id="UP001372338"/>
    </source>
</evidence>
<name>A0AAN9I4L3_CROPI</name>
<dbReference type="Pfam" id="PF13966">
    <property type="entry name" value="zf-RVT"/>
    <property type="match status" value="1"/>
</dbReference>
<proteinExistence type="predicted"/>
<dbReference type="EMBL" id="JAYWIO010000005">
    <property type="protein sequence ID" value="KAK7260186.1"/>
    <property type="molecule type" value="Genomic_DNA"/>
</dbReference>
<feature type="domain" description="Reverse transcriptase zinc-binding" evidence="1">
    <location>
        <begin position="27"/>
        <end position="112"/>
    </location>
</feature>
<protein>
    <recommendedName>
        <fullName evidence="1">Reverse transcriptase zinc-binding domain-containing protein</fullName>
    </recommendedName>
</protein>
<evidence type="ECO:0000259" key="1">
    <source>
        <dbReference type="Pfam" id="PF13966"/>
    </source>
</evidence>